<feature type="signal peptide" evidence="1">
    <location>
        <begin position="1"/>
        <end position="19"/>
    </location>
</feature>
<organism evidence="2 3">
    <name type="scientific">Sediminicoccus rosea</name>
    <dbReference type="NCBI Taxonomy" id="1225128"/>
    <lineage>
        <taxon>Bacteria</taxon>
        <taxon>Pseudomonadati</taxon>
        <taxon>Pseudomonadota</taxon>
        <taxon>Alphaproteobacteria</taxon>
        <taxon>Acetobacterales</taxon>
        <taxon>Roseomonadaceae</taxon>
        <taxon>Sediminicoccus</taxon>
    </lineage>
</organism>
<dbReference type="RefSeq" id="WP_318648781.1">
    <property type="nucleotide sequence ID" value="NZ_CP137852.1"/>
</dbReference>
<proteinExistence type="predicted"/>
<dbReference type="Proteomes" id="UP001305521">
    <property type="component" value="Chromosome"/>
</dbReference>
<sequence>MKAWTLTAALILAAAPAWADRAGAERCAAGLQPLGQQLFTRALPGVLGGASIPDALRNAAVSMVMSGAVSRDAARQAAESAGPCLAMARPTGG</sequence>
<evidence type="ECO:0000256" key="1">
    <source>
        <dbReference type="SAM" id="SignalP"/>
    </source>
</evidence>
<name>A0ABZ0PH82_9PROT</name>
<evidence type="ECO:0000313" key="3">
    <source>
        <dbReference type="Proteomes" id="UP001305521"/>
    </source>
</evidence>
<evidence type="ECO:0000313" key="2">
    <source>
        <dbReference type="EMBL" id="WPB84817.1"/>
    </source>
</evidence>
<keyword evidence="1" id="KW-0732">Signal</keyword>
<reference evidence="2 3" key="1">
    <citation type="submission" date="2023-11" db="EMBL/GenBank/DDBJ databases">
        <title>Arctic aerobic anoxygenic photoheterotroph Sediminicoccus rosea KRV36 adapts its photosynthesis to long days of polar summer.</title>
        <authorList>
            <person name="Tomasch J."/>
            <person name="Kopejtka K."/>
            <person name="Bily T."/>
            <person name="Gardiner A.T."/>
            <person name="Gardian Z."/>
            <person name="Shivaramu S."/>
            <person name="Koblizek M."/>
            <person name="Engelhardt F."/>
            <person name="Kaftan D."/>
        </authorList>
    </citation>
    <scope>NUCLEOTIDE SEQUENCE [LARGE SCALE GENOMIC DNA]</scope>
    <source>
        <strain evidence="2 3">R-30</strain>
    </source>
</reference>
<protein>
    <submittedName>
        <fullName evidence="2">Uncharacterized protein</fullName>
    </submittedName>
</protein>
<feature type="chain" id="PRO_5047352910" evidence="1">
    <location>
        <begin position="20"/>
        <end position="93"/>
    </location>
</feature>
<accession>A0ABZ0PH82</accession>
<gene>
    <name evidence="2" type="ORF">R9Z33_22330</name>
</gene>
<dbReference type="EMBL" id="CP137852">
    <property type="protein sequence ID" value="WPB84817.1"/>
    <property type="molecule type" value="Genomic_DNA"/>
</dbReference>
<keyword evidence="3" id="KW-1185">Reference proteome</keyword>